<dbReference type="PROSITE" id="PS50011">
    <property type="entry name" value="PROTEIN_KINASE_DOM"/>
    <property type="match status" value="1"/>
</dbReference>
<feature type="domain" description="Protein kinase" evidence="22">
    <location>
        <begin position="521"/>
        <end position="794"/>
    </location>
</feature>
<evidence type="ECO:0000256" key="18">
    <source>
        <dbReference type="ARBA" id="ARBA00048679"/>
    </source>
</evidence>
<dbReference type="PANTHER" id="PTHR47976:SF30">
    <property type="entry name" value="RECEPTOR-LIKE SERINE_THREONINE-PROTEIN KINASE"/>
    <property type="match status" value="1"/>
</dbReference>
<dbReference type="GO" id="GO:0030246">
    <property type="term" value="F:carbohydrate binding"/>
    <property type="evidence" value="ECO:0007669"/>
    <property type="project" value="UniProtKB-KW"/>
</dbReference>
<feature type="chain" id="PRO_5010164797" description="Receptor-like serine/threonine-protein kinase" evidence="21">
    <location>
        <begin position="29"/>
        <end position="838"/>
    </location>
</feature>
<keyword evidence="7 21" id="KW-0732">Signal</keyword>
<dbReference type="AlphaFoldDB" id="A0A1S4AS71"/>
<keyword evidence="25" id="KW-1185">Reference proteome</keyword>
<dbReference type="FunFam" id="3.30.200.20:FF:000178">
    <property type="entry name" value="serine/threonine-protein kinase PBS1-like"/>
    <property type="match status" value="1"/>
</dbReference>
<dbReference type="FunFam" id="2.90.10.30:FF:000003">
    <property type="entry name" value="Os04g0303100 protein"/>
    <property type="match status" value="1"/>
</dbReference>
<dbReference type="CDD" id="cd14066">
    <property type="entry name" value="STKc_IRAK"/>
    <property type="match status" value="1"/>
</dbReference>
<dbReference type="GO" id="GO:0004672">
    <property type="term" value="F:protein kinase activity"/>
    <property type="evidence" value="ECO:0000318"/>
    <property type="project" value="GO_Central"/>
</dbReference>
<dbReference type="InterPro" id="IPR000719">
    <property type="entry name" value="Prot_kinase_dom"/>
</dbReference>
<keyword evidence="6" id="KW-0812">Transmembrane</keyword>
<dbReference type="Proteomes" id="UP000790787">
    <property type="component" value="Chromosome 19"/>
</dbReference>
<evidence type="ECO:0000259" key="24">
    <source>
        <dbReference type="PROSITE" id="PS50948"/>
    </source>
</evidence>
<evidence type="ECO:0000256" key="21">
    <source>
        <dbReference type="SAM" id="SignalP"/>
    </source>
</evidence>
<dbReference type="InterPro" id="IPR017441">
    <property type="entry name" value="Protein_kinase_ATP_BS"/>
</dbReference>
<keyword evidence="12" id="KW-1133">Transmembrane helix</keyword>
<keyword evidence="15" id="KW-0675">Receptor</keyword>
<sequence length="838" mass="93936">MVLDYSTCRATLFMVSLLIFSSHHLISGQPSQTFINNSSISWINSPSYVVNSTDGVNLTPILLRESNGTRFVCGFLCDYNGTACVFGVLLFPNIDYPYMDNPRLVWSANRNNPVRVNSTLQLRQDGGMFLMDLNGTLVWNTNTSGKQLVSGFNLTTMGNLVLFGKSNDTIWQSFDHPTDCLVPGQRMPPGQKLISSISATNWNKGLFTFEVKSSGLFAYIESNPRQFYFSMLYSDLDVMFSNNVRNLRNLVYLSVYLGMLFPYREGEARFLKFEADGHLRVYYWEGSSWSKEADILTASIGDCGYPTVCGNYSVCGNGQCSCPQTAVGQTNFLQQINYKKPNEGCVLVTPVSCAHSQYHLLMELKDTAYIPLYLEYSTNNTELEDCKRSCLSTCSCKAAQFRFSDPANSMGNCVLLNQVFTLVNNDGALNKTTLFIKVQNSSNLQASPSLVSSEKNQKRVATIVGSTIGASFGLLFMVLTCFAFLSRRRIGLEEAEEEEFLDHVPGMPTRFSFEELTVMTENFSKKLGEGGFGSVNEGTMSDGTKIAVKRLQGFGNVKKSFLAEVATIGSIQHVNLVRLVGFCAEKSHRLLVYEYMANVSLDRWIFCRKQEQFLTWDVRKKIISDVAKGLAYLHEDCNNKIIHLDIKPQNILLDHDFNAKVSDFGLSKLVGKNESKIVTTMRGTPGYLAPEWLNSVITEKVDVYSFGVVILEIICGRKNLDRLQDEDDMHLLSVFKRKAKETQLLEMVDKNSEDMQLHREEAAEMMKIAAWCLQSDYTKRPSMSLVVKVLQGLVAAETDLDYSFPYPPMTRRDAEANQEREAVVGISLPVPSELSGPR</sequence>
<dbReference type="Gene3D" id="1.10.510.10">
    <property type="entry name" value="Transferase(Phosphotransferase) domain 1"/>
    <property type="match status" value="1"/>
</dbReference>
<dbReference type="GO" id="GO:0106310">
    <property type="term" value="F:protein serine kinase activity"/>
    <property type="evidence" value="ECO:0007669"/>
    <property type="project" value="RHEA"/>
</dbReference>
<name>A0A1S4AS71_TOBAC</name>
<dbReference type="PIRSF" id="PIRSF000641">
    <property type="entry name" value="SRK"/>
    <property type="match status" value="1"/>
</dbReference>
<dbReference type="FunFam" id="1.10.510.10:FF:000248">
    <property type="entry name" value="S-receptor-like kinase 5"/>
    <property type="match status" value="1"/>
</dbReference>
<dbReference type="InterPro" id="IPR036426">
    <property type="entry name" value="Bulb-type_lectin_dom_sf"/>
</dbReference>
<keyword evidence="10 19" id="KW-0418">Kinase</keyword>
<evidence type="ECO:0000256" key="9">
    <source>
        <dbReference type="ARBA" id="ARBA00022741"/>
    </source>
</evidence>
<proteinExistence type="inferred from homology"/>
<dbReference type="Gene3D" id="3.30.200.20">
    <property type="entry name" value="Phosphorylase Kinase, domain 1"/>
    <property type="match status" value="1"/>
</dbReference>
<dbReference type="PANTHER" id="PTHR47976">
    <property type="entry name" value="G-TYPE LECTIN S-RECEPTOR-LIKE SERINE/THREONINE-PROTEIN KINASE SD2-5"/>
    <property type="match status" value="1"/>
</dbReference>
<protein>
    <recommendedName>
        <fullName evidence="19">Receptor-like serine/threonine-protein kinase</fullName>
        <ecNumber evidence="19">2.7.11.1</ecNumber>
    </recommendedName>
</protein>
<evidence type="ECO:0000256" key="17">
    <source>
        <dbReference type="ARBA" id="ARBA00047899"/>
    </source>
</evidence>
<dbReference type="Gene3D" id="2.90.10.30">
    <property type="match status" value="1"/>
</dbReference>
<dbReference type="InterPro" id="IPR024171">
    <property type="entry name" value="SRK-like_kinase"/>
</dbReference>
<evidence type="ECO:0000256" key="6">
    <source>
        <dbReference type="ARBA" id="ARBA00022692"/>
    </source>
</evidence>
<dbReference type="CDD" id="cd00028">
    <property type="entry name" value="B_lectin"/>
    <property type="match status" value="1"/>
</dbReference>
<feature type="binding site" evidence="20">
    <location>
        <position position="549"/>
    </location>
    <ligand>
        <name>ATP</name>
        <dbReference type="ChEBI" id="CHEBI:30616"/>
    </ligand>
</feature>
<dbReference type="GO" id="GO:0016020">
    <property type="term" value="C:membrane"/>
    <property type="evidence" value="ECO:0007669"/>
    <property type="project" value="UniProtKB-SubCell"/>
</dbReference>
<feature type="domain" description="Apple" evidence="24">
    <location>
        <begin position="353"/>
        <end position="439"/>
    </location>
</feature>
<dbReference type="GO" id="GO:0004674">
    <property type="term" value="F:protein serine/threonine kinase activity"/>
    <property type="evidence" value="ECO:0007669"/>
    <property type="project" value="UniProtKB-KW"/>
</dbReference>
<keyword evidence="5 19" id="KW-0808">Transferase</keyword>
<dbReference type="RefSeq" id="XP_016479587.1">
    <property type="nucleotide sequence ID" value="XM_016624101.1"/>
</dbReference>
<dbReference type="InterPro" id="IPR003609">
    <property type="entry name" value="Pan_app"/>
</dbReference>
<keyword evidence="2 19" id="KW-0723">Serine/threonine-protein kinase</keyword>
<evidence type="ECO:0000259" key="22">
    <source>
        <dbReference type="PROSITE" id="PS50011"/>
    </source>
</evidence>
<dbReference type="STRING" id="4097.A0A1S4AS71"/>
<comment type="similarity">
    <text evidence="19">Belongs to the protein kinase superfamily. Ser/Thr protein kinase family.</text>
</comment>
<evidence type="ECO:0000256" key="15">
    <source>
        <dbReference type="ARBA" id="ARBA00023170"/>
    </source>
</evidence>
<dbReference type="Pfam" id="PF01453">
    <property type="entry name" value="B_lectin"/>
    <property type="match status" value="1"/>
</dbReference>
<evidence type="ECO:0000256" key="12">
    <source>
        <dbReference type="ARBA" id="ARBA00022989"/>
    </source>
</evidence>
<evidence type="ECO:0000256" key="8">
    <source>
        <dbReference type="ARBA" id="ARBA00022734"/>
    </source>
</evidence>
<dbReference type="GO" id="GO:0005524">
    <property type="term" value="F:ATP binding"/>
    <property type="evidence" value="ECO:0007669"/>
    <property type="project" value="UniProtKB-UniRule"/>
</dbReference>
<dbReference type="InterPro" id="IPR011009">
    <property type="entry name" value="Kinase-like_dom_sf"/>
</dbReference>
<accession>A0A1S4AS71</accession>
<evidence type="ECO:0000313" key="25">
    <source>
        <dbReference type="Proteomes" id="UP000790787"/>
    </source>
</evidence>
<dbReference type="SUPFAM" id="SSF56112">
    <property type="entry name" value="Protein kinase-like (PK-like)"/>
    <property type="match status" value="1"/>
</dbReference>
<dbReference type="SMR" id="A0A1S4AS71"/>
<gene>
    <name evidence="26" type="primary">LOC107800859</name>
</gene>
<evidence type="ECO:0000256" key="10">
    <source>
        <dbReference type="ARBA" id="ARBA00022777"/>
    </source>
</evidence>
<evidence type="ECO:0000256" key="7">
    <source>
        <dbReference type="ARBA" id="ARBA00022729"/>
    </source>
</evidence>
<dbReference type="SMART" id="SM00220">
    <property type="entry name" value="S_TKc"/>
    <property type="match status" value="1"/>
</dbReference>
<evidence type="ECO:0000256" key="14">
    <source>
        <dbReference type="ARBA" id="ARBA00023157"/>
    </source>
</evidence>
<keyword evidence="13" id="KW-0472">Membrane</keyword>
<keyword evidence="14" id="KW-1015">Disulfide bond</keyword>
<comment type="catalytic activity">
    <reaction evidence="17 19">
        <text>L-threonyl-[protein] + ATP = O-phospho-L-threonyl-[protein] + ADP + H(+)</text>
        <dbReference type="Rhea" id="RHEA:46608"/>
        <dbReference type="Rhea" id="RHEA-COMP:11060"/>
        <dbReference type="Rhea" id="RHEA-COMP:11605"/>
        <dbReference type="ChEBI" id="CHEBI:15378"/>
        <dbReference type="ChEBI" id="CHEBI:30013"/>
        <dbReference type="ChEBI" id="CHEBI:30616"/>
        <dbReference type="ChEBI" id="CHEBI:61977"/>
        <dbReference type="ChEBI" id="CHEBI:456216"/>
        <dbReference type="EC" id="2.7.11.1"/>
    </reaction>
</comment>
<evidence type="ECO:0000256" key="2">
    <source>
        <dbReference type="ARBA" id="ARBA00022527"/>
    </source>
</evidence>
<dbReference type="InterPro" id="IPR051343">
    <property type="entry name" value="G-type_lectin_kinases/EP1-like"/>
</dbReference>
<evidence type="ECO:0000256" key="11">
    <source>
        <dbReference type="ARBA" id="ARBA00022840"/>
    </source>
</evidence>
<evidence type="ECO:0000256" key="13">
    <source>
        <dbReference type="ARBA" id="ARBA00023136"/>
    </source>
</evidence>
<dbReference type="SUPFAM" id="SSF51110">
    <property type="entry name" value="alpha-D-mannose-specific plant lectins"/>
    <property type="match status" value="1"/>
</dbReference>
<keyword evidence="3" id="KW-0245">EGF-like domain</keyword>
<dbReference type="InterPro" id="IPR001480">
    <property type="entry name" value="Bulb-type_lectin_dom"/>
</dbReference>
<keyword evidence="9 19" id="KW-0547">Nucleotide-binding</keyword>
<evidence type="ECO:0000256" key="4">
    <source>
        <dbReference type="ARBA" id="ARBA00022553"/>
    </source>
</evidence>
<evidence type="ECO:0000256" key="19">
    <source>
        <dbReference type="PIRNR" id="PIRNR000641"/>
    </source>
</evidence>
<dbReference type="PROSITE" id="PS50927">
    <property type="entry name" value="BULB_LECTIN"/>
    <property type="match status" value="1"/>
</dbReference>
<evidence type="ECO:0000256" key="1">
    <source>
        <dbReference type="ARBA" id="ARBA00004479"/>
    </source>
</evidence>
<comment type="subcellular location">
    <subcellularLocation>
        <location evidence="1">Membrane</location>
        <topology evidence="1">Single-pass type I membrane protein</topology>
    </subcellularLocation>
</comment>
<feature type="domain" description="Bulb-type lectin" evidence="23">
    <location>
        <begin position="47"/>
        <end position="175"/>
    </location>
</feature>
<evidence type="ECO:0000256" key="20">
    <source>
        <dbReference type="PROSITE-ProRule" id="PRU10141"/>
    </source>
</evidence>
<dbReference type="OrthoDB" id="4062651at2759"/>
<dbReference type="PROSITE" id="PS00108">
    <property type="entry name" value="PROTEIN_KINASE_ST"/>
    <property type="match status" value="1"/>
</dbReference>
<dbReference type="SMART" id="SM00108">
    <property type="entry name" value="B_lectin"/>
    <property type="match status" value="1"/>
</dbReference>
<evidence type="ECO:0000313" key="26">
    <source>
        <dbReference type="RefSeq" id="XP_016479587.1"/>
    </source>
</evidence>
<comment type="catalytic activity">
    <reaction evidence="18 19">
        <text>L-seryl-[protein] + ATP = O-phospho-L-seryl-[protein] + ADP + H(+)</text>
        <dbReference type="Rhea" id="RHEA:17989"/>
        <dbReference type="Rhea" id="RHEA-COMP:9863"/>
        <dbReference type="Rhea" id="RHEA-COMP:11604"/>
        <dbReference type="ChEBI" id="CHEBI:15378"/>
        <dbReference type="ChEBI" id="CHEBI:29999"/>
        <dbReference type="ChEBI" id="CHEBI:30616"/>
        <dbReference type="ChEBI" id="CHEBI:83421"/>
        <dbReference type="ChEBI" id="CHEBI:456216"/>
        <dbReference type="EC" id="2.7.11.1"/>
    </reaction>
</comment>
<dbReference type="PaxDb" id="4097-A0A1S4AS71"/>
<keyword evidence="4" id="KW-0597">Phosphoprotein</keyword>
<evidence type="ECO:0000256" key="16">
    <source>
        <dbReference type="ARBA" id="ARBA00023180"/>
    </source>
</evidence>
<dbReference type="EC" id="2.7.11.1" evidence="19"/>
<dbReference type="Pfam" id="PF00069">
    <property type="entry name" value="Pkinase"/>
    <property type="match status" value="1"/>
</dbReference>
<dbReference type="RefSeq" id="XP_016479587.1">
    <property type="nucleotide sequence ID" value="XM_016624101.2"/>
</dbReference>
<evidence type="ECO:0000256" key="5">
    <source>
        <dbReference type="ARBA" id="ARBA00022679"/>
    </source>
</evidence>
<dbReference type="KEGG" id="nta:107800859"/>
<dbReference type="GeneID" id="107800859"/>
<keyword evidence="8" id="KW-0430">Lectin</keyword>
<reference evidence="25" key="1">
    <citation type="journal article" date="2014" name="Nat. Commun.">
        <title>The tobacco genome sequence and its comparison with those of tomato and potato.</title>
        <authorList>
            <person name="Sierro N."/>
            <person name="Battey J.N."/>
            <person name="Ouadi S."/>
            <person name="Bakaher N."/>
            <person name="Bovet L."/>
            <person name="Willig A."/>
            <person name="Goepfert S."/>
            <person name="Peitsch M.C."/>
            <person name="Ivanov N.V."/>
        </authorList>
    </citation>
    <scope>NUCLEOTIDE SEQUENCE [LARGE SCALE GENOMIC DNA]</scope>
</reference>
<dbReference type="Pfam" id="PF08276">
    <property type="entry name" value="PAN_2"/>
    <property type="match status" value="1"/>
</dbReference>
<evidence type="ECO:0000256" key="3">
    <source>
        <dbReference type="ARBA" id="ARBA00022536"/>
    </source>
</evidence>
<feature type="signal peptide" evidence="21">
    <location>
        <begin position="1"/>
        <end position="28"/>
    </location>
</feature>
<reference evidence="26" key="2">
    <citation type="submission" date="2025-08" db="UniProtKB">
        <authorList>
            <consortium name="RefSeq"/>
        </authorList>
    </citation>
    <scope>IDENTIFICATION</scope>
    <source>
        <tissue evidence="26">Leaf</tissue>
    </source>
</reference>
<dbReference type="InterPro" id="IPR008271">
    <property type="entry name" value="Ser/Thr_kinase_AS"/>
</dbReference>
<dbReference type="PROSITE" id="PS50948">
    <property type="entry name" value="PAN"/>
    <property type="match status" value="1"/>
</dbReference>
<organism evidence="25 26">
    <name type="scientific">Nicotiana tabacum</name>
    <name type="common">Common tobacco</name>
    <dbReference type="NCBI Taxonomy" id="4097"/>
    <lineage>
        <taxon>Eukaryota</taxon>
        <taxon>Viridiplantae</taxon>
        <taxon>Streptophyta</taxon>
        <taxon>Embryophyta</taxon>
        <taxon>Tracheophyta</taxon>
        <taxon>Spermatophyta</taxon>
        <taxon>Magnoliopsida</taxon>
        <taxon>eudicotyledons</taxon>
        <taxon>Gunneridae</taxon>
        <taxon>Pentapetalae</taxon>
        <taxon>asterids</taxon>
        <taxon>lamiids</taxon>
        <taxon>Solanales</taxon>
        <taxon>Solanaceae</taxon>
        <taxon>Nicotianoideae</taxon>
        <taxon>Nicotianeae</taxon>
        <taxon>Nicotiana</taxon>
    </lineage>
</organism>
<keyword evidence="16" id="KW-0325">Glycoprotein</keyword>
<keyword evidence="11 19" id="KW-0067">ATP-binding</keyword>
<dbReference type="PROSITE" id="PS00107">
    <property type="entry name" value="PROTEIN_KINASE_ATP"/>
    <property type="match status" value="1"/>
</dbReference>
<evidence type="ECO:0000259" key="23">
    <source>
        <dbReference type="PROSITE" id="PS50927"/>
    </source>
</evidence>